<keyword evidence="2" id="KW-1185">Reference proteome</keyword>
<accession>A0A917D8S5</accession>
<evidence type="ECO:0000313" key="2">
    <source>
        <dbReference type="Proteomes" id="UP000644756"/>
    </source>
</evidence>
<comment type="caution">
    <text evidence="1">The sequence shown here is derived from an EMBL/GenBank/DDBJ whole genome shotgun (WGS) entry which is preliminary data.</text>
</comment>
<dbReference type="AlphaFoldDB" id="A0A917D8S5"/>
<proteinExistence type="predicted"/>
<name>A0A917D8S5_9BACL</name>
<organism evidence="1 2">
    <name type="scientific">Paenibacillus abyssi</name>
    <dbReference type="NCBI Taxonomy" id="1340531"/>
    <lineage>
        <taxon>Bacteria</taxon>
        <taxon>Bacillati</taxon>
        <taxon>Bacillota</taxon>
        <taxon>Bacilli</taxon>
        <taxon>Bacillales</taxon>
        <taxon>Paenibacillaceae</taxon>
        <taxon>Paenibacillus</taxon>
    </lineage>
</organism>
<sequence>MLFCKSFKYELPTGKELIYKCVVRNKNKKNAARDRHVKGNELIQVQLADVYMAGTSDGVQQLGNRKIKLDHEENKQA</sequence>
<dbReference type="Proteomes" id="UP000644756">
    <property type="component" value="Unassembled WGS sequence"/>
</dbReference>
<reference evidence="1" key="2">
    <citation type="submission" date="2020-09" db="EMBL/GenBank/DDBJ databases">
        <authorList>
            <person name="Sun Q."/>
            <person name="Zhou Y."/>
        </authorList>
    </citation>
    <scope>NUCLEOTIDE SEQUENCE</scope>
    <source>
        <strain evidence="1">CGMCC 1.12987</strain>
    </source>
</reference>
<protein>
    <submittedName>
        <fullName evidence="1">Uncharacterized protein</fullName>
    </submittedName>
</protein>
<reference evidence="1" key="1">
    <citation type="journal article" date="2014" name="Int. J. Syst. Evol. Microbiol.">
        <title>Complete genome sequence of Corynebacterium casei LMG S-19264T (=DSM 44701T), isolated from a smear-ripened cheese.</title>
        <authorList>
            <consortium name="US DOE Joint Genome Institute (JGI-PGF)"/>
            <person name="Walter F."/>
            <person name="Albersmeier A."/>
            <person name="Kalinowski J."/>
            <person name="Ruckert C."/>
        </authorList>
    </citation>
    <scope>NUCLEOTIDE SEQUENCE</scope>
    <source>
        <strain evidence="1">CGMCC 1.12987</strain>
    </source>
</reference>
<dbReference type="RefSeq" id="WP_188532143.1">
    <property type="nucleotide sequence ID" value="NZ_BMGR01000011.1"/>
</dbReference>
<dbReference type="EMBL" id="BMGR01000011">
    <property type="protein sequence ID" value="GGG13167.1"/>
    <property type="molecule type" value="Genomic_DNA"/>
</dbReference>
<gene>
    <name evidence="1" type="ORF">GCM10010916_32600</name>
</gene>
<evidence type="ECO:0000313" key="1">
    <source>
        <dbReference type="EMBL" id="GGG13167.1"/>
    </source>
</evidence>